<keyword evidence="3" id="KW-1185">Reference proteome</keyword>
<feature type="region of interest" description="Disordered" evidence="1">
    <location>
        <begin position="1"/>
        <end position="25"/>
    </location>
</feature>
<dbReference type="Proteomes" id="UP000824120">
    <property type="component" value="Chromosome 3"/>
</dbReference>
<reference evidence="2 3" key="1">
    <citation type="submission" date="2020-09" db="EMBL/GenBank/DDBJ databases">
        <title>De no assembly of potato wild relative species, Solanum commersonii.</title>
        <authorList>
            <person name="Cho K."/>
        </authorList>
    </citation>
    <scope>NUCLEOTIDE SEQUENCE [LARGE SCALE GENOMIC DNA]</scope>
    <source>
        <strain evidence="2">LZ3.2</strain>
        <tissue evidence="2">Leaf</tissue>
    </source>
</reference>
<comment type="caution">
    <text evidence="2">The sequence shown here is derived from an EMBL/GenBank/DDBJ whole genome shotgun (WGS) entry which is preliminary data.</text>
</comment>
<dbReference type="EMBL" id="JACXVP010000003">
    <property type="protein sequence ID" value="KAG5617753.1"/>
    <property type="molecule type" value="Genomic_DNA"/>
</dbReference>
<accession>A0A9J5ZZP8</accession>
<evidence type="ECO:0000313" key="3">
    <source>
        <dbReference type="Proteomes" id="UP000824120"/>
    </source>
</evidence>
<proteinExistence type="predicted"/>
<sequence length="69" mass="7911">MKSLPSFQEKEQGQKRNSPSNSRFKILPRGTWSSWILDEIFSKIPENSDEAAGLERVGDGRHLLFRGFC</sequence>
<dbReference type="AlphaFoldDB" id="A0A9J5ZZP8"/>
<gene>
    <name evidence="2" type="ORF">H5410_017577</name>
</gene>
<organism evidence="2 3">
    <name type="scientific">Solanum commersonii</name>
    <name type="common">Commerson's wild potato</name>
    <name type="synonym">Commerson's nightshade</name>
    <dbReference type="NCBI Taxonomy" id="4109"/>
    <lineage>
        <taxon>Eukaryota</taxon>
        <taxon>Viridiplantae</taxon>
        <taxon>Streptophyta</taxon>
        <taxon>Embryophyta</taxon>
        <taxon>Tracheophyta</taxon>
        <taxon>Spermatophyta</taxon>
        <taxon>Magnoliopsida</taxon>
        <taxon>eudicotyledons</taxon>
        <taxon>Gunneridae</taxon>
        <taxon>Pentapetalae</taxon>
        <taxon>asterids</taxon>
        <taxon>lamiids</taxon>
        <taxon>Solanales</taxon>
        <taxon>Solanaceae</taxon>
        <taxon>Solanoideae</taxon>
        <taxon>Solaneae</taxon>
        <taxon>Solanum</taxon>
    </lineage>
</organism>
<name>A0A9J5ZZP8_SOLCO</name>
<protein>
    <submittedName>
        <fullName evidence="2">Uncharacterized protein</fullName>
    </submittedName>
</protein>
<evidence type="ECO:0000256" key="1">
    <source>
        <dbReference type="SAM" id="MobiDB-lite"/>
    </source>
</evidence>
<evidence type="ECO:0000313" key="2">
    <source>
        <dbReference type="EMBL" id="KAG5617753.1"/>
    </source>
</evidence>